<keyword evidence="6" id="KW-0411">Iron-sulfur</keyword>
<evidence type="ECO:0000259" key="7">
    <source>
        <dbReference type="PROSITE" id="PS51918"/>
    </source>
</evidence>
<evidence type="ECO:0000256" key="3">
    <source>
        <dbReference type="ARBA" id="ARBA00022691"/>
    </source>
</evidence>
<dbReference type="InterPro" id="IPR007197">
    <property type="entry name" value="rSAM"/>
</dbReference>
<dbReference type="GO" id="GO:0046872">
    <property type="term" value="F:metal ion binding"/>
    <property type="evidence" value="ECO:0007669"/>
    <property type="project" value="UniProtKB-KW"/>
</dbReference>
<dbReference type="InterPro" id="IPR023885">
    <property type="entry name" value="4Fe4S-binding_SPASM_dom"/>
</dbReference>
<evidence type="ECO:0000313" key="9">
    <source>
        <dbReference type="Proteomes" id="UP000560658"/>
    </source>
</evidence>
<dbReference type="PANTHER" id="PTHR43787:SF3">
    <property type="entry name" value="ARYLSULFATASE REGULATORY PROTEIN"/>
    <property type="match status" value="1"/>
</dbReference>
<protein>
    <recommendedName>
        <fullName evidence="7">Radical SAM core domain-containing protein</fullName>
    </recommendedName>
</protein>
<dbReference type="Proteomes" id="UP000560658">
    <property type="component" value="Unassembled WGS sequence"/>
</dbReference>
<keyword evidence="4" id="KW-0479">Metal-binding</keyword>
<evidence type="ECO:0000313" key="8">
    <source>
        <dbReference type="EMBL" id="MBB4043286.1"/>
    </source>
</evidence>
<keyword evidence="3" id="KW-0949">S-adenosyl-L-methionine</keyword>
<evidence type="ECO:0000256" key="5">
    <source>
        <dbReference type="ARBA" id="ARBA00023004"/>
    </source>
</evidence>
<dbReference type="SFLD" id="SFLDG01067">
    <property type="entry name" value="SPASM/twitch_domain_containing"/>
    <property type="match status" value="1"/>
</dbReference>
<dbReference type="GO" id="GO:0003824">
    <property type="term" value="F:catalytic activity"/>
    <property type="evidence" value="ECO:0007669"/>
    <property type="project" value="InterPro"/>
</dbReference>
<dbReference type="CDD" id="cd01335">
    <property type="entry name" value="Radical_SAM"/>
    <property type="match status" value="1"/>
</dbReference>
<dbReference type="InterPro" id="IPR058240">
    <property type="entry name" value="rSAM_sf"/>
</dbReference>
<dbReference type="SUPFAM" id="SSF102114">
    <property type="entry name" value="Radical SAM enzymes"/>
    <property type="match status" value="1"/>
</dbReference>
<evidence type="ECO:0000256" key="4">
    <source>
        <dbReference type="ARBA" id="ARBA00022723"/>
    </source>
</evidence>
<name>A0A840CVF4_9BACE</name>
<dbReference type="EMBL" id="JACIER010000003">
    <property type="protein sequence ID" value="MBB4043286.1"/>
    <property type="molecule type" value="Genomic_DNA"/>
</dbReference>
<dbReference type="GO" id="GO:0051539">
    <property type="term" value="F:4 iron, 4 sulfur cluster binding"/>
    <property type="evidence" value="ECO:0007669"/>
    <property type="project" value="UniProtKB-KW"/>
</dbReference>
<proteinExistence type="predicted"/>
<dbReference type="SFLD" id="SFLDS00029">
    <property type="entry name" value="Radical_SAM"/>
    <property type="match status" value="1"/>
</dbReference>
<dbReference type="InterPro" id="IPR013785">
    <property type="entry name" value="Aldolase_TIM"/>
</dbReference>
<comment type="caution">
    <text evidence="8">The sequence shown here is derived from an EMBL/GenBank/DDBJ whole genome shotgun (WGS) entry which is preliminary data.</text>
</comment>
<keyword evidence="5" id="KW-0408">Iron</keyword>
<evidence type="ECO:0000256" key="2">
    <source>
        <dbReference type="ARBA" id="ARBA00022485"/>
    </source>
</evidence>
<reference evidence="8" key="1">
    <citation type="submission" date="2020-08" db="EMBL/GenBank/DDBJ databases">
        <title>Genomic Encyclopedia of Type Strains, Phase IV (KMG-IV): sequencing the most valuable type-strain genomes for metagenomic binning, comparative biology and taxonomic classification.</title>
        <authorList>
            <person name="Goeker M."/>
        </authorList>
    </citation>
    <scope>NUCLEOTIDE SEQUENCE [LARGE SCALE GENOMIC DNA]</scope>
    <source>
        <strain evidence="8">DSM 105720</strain>
    </source>
</reference>
<dbReference type="Pfam" id="PF13353">
    <property type="entry name" value="Fer4_12"/>
    <property type="match status" value="1"/>
</dbReference>
<accession>A0A840CVF4</accession>
<keyword evidence="9" id="KW-1185">Reference proteome</keyword>
<dbReference type="AlphaFoldDB" id="A0A840CVF4"/>
<evidence type="ECO:0000256" key="1">
    <source>
        <dbReference type="ARBA" id="ARBA00001966"/>
    </source>
</evidence>
<evidence type="ECO:0000256" key="6">
    <source>
        <dbReference type="ARBA" id="ARBA00023014"/>
    </source>
</evidence>
<sequence>MRKLADVLGKRNSFCRKTFTLLVTYNCNFKCPYCYEQESVMKYPSFVISEKMVDHFFEMIPKIEPDEELWRRTIDLFGGEPLLKENKDRIKYIIKKGKERGFKFSATSNGYDLVYYEELLSTDAIGVVQVTIDGSKYVHDSRRVHVTEIGSFDVIINNIEMSLRKGISIIVRINIDNTNVGEVVKLDKYFREKGFYLYDSFMVYAAYLGGEVNFNPETYNNEISLSGTYDDFFEVFKNKDHKVKHNYTLYNRLYNAIESKKSIPLSSCHCDSHYSNYVFDPLGNIYTCLELVGKKEHSIGTYNRADLKWNENAARWQERNISSIAGCNRCKYTLLCGGGCFAKVLRNPKCGDSYCGDFSTILGQVCNEVYFDLMNPYV</sequence>
<dbReference type="Gene3D" id="3.20.20.70">
    <property type="entry name" value="Aldolase class I"/>
    <property type="match status" value="1"/>
</dbReference>
<organism evidence="8 9">
    <name type="scientific">Bacteroides reticulotermitis</name>
    <dbReference type="NCBI Taxonomy" id="1133319"/>
    <lineage>
        <taxon>Bacteria</taxon>
        <taxon>Pseudomonadati</taxon>
        <taxon>Bacteroidota</taxon>
        <taxon>Bacteroidia</taxon>
        <taxon>Bacteroidales</taxon>
        <taxon>Bacteroidaceae</taxon>
        <taxon>Bacteroides</taxon>
    </lineage>
</organism>
<comment type="cofactor">
    <cofactor evidence="1">
        <name>[4Fe-4S] cluster</name>
        <dbReference type="ChEBI" id="CHEBI:49883"/>
    </cofactor>
</comment>
<dbReference type="PANTHER" id="PTHR43787">
    <property type="entry name" value="FEMO COFACTOR BIOSYNTHESIS PROTEIN NIFB-RELATED"/>
    <property type="match status" value="1"/>
</dbReference>
<dbReference type="NCBIfam" id="TIGR04085">
    <property type="entry name" value="rSAM_more_4Fe4S"/>
    <property type="match status" value="1"/>
</dbReference>
<gene>
    <name evidence="8" type="ORF">GGR06_001053</name>
</gene>
<keyword evidence="2" id="KW-0004">4Fe-4S</keyword>
<feature type="domain" description="Radical SAM core" evidence="7">
    <location>
        <begin position="13"/>
        <end position="242"/>
    </location>
</feature>
<dbReference type="UniPathway" id="UPA00782"/>
<dbReference type="PROSITE" id="PS51918">
    <property type="entry name" value="RADICAL_SAM"/>
    <property type="match status" value="1"/>
</dbReference>